<keyword evidence="1" id="KW-0732">Signal</keyword>
<protein>
    <recommendedName>
        <fullName evidence="4">Secreted protein</fullName>
    </recommendedName>
</protein>
<evidence type="ECO:0000256" key="1">
    <source>
        <dbReference type="SAM" id="SignalP"/>
    </source>
</evidence>
<keyword evidence="3" id="KW-1185">Reference proteome</keyword>
<evidence type="ECO:0000313" key="2">
    <source>
        <dbReference type="EMBL" id="KAF4094381.1"/>
    </source>
</evidence>
<name>A0A7J6BJN8_AMEME</name>
<dbReference type="Proteomes" id="UP000593565">
    <property type="component" value="Unassembled WGS sequence"/>
</dbReference>
<feature type="signal peptide" evidence="1">
    <location>
        <begin position="1"/>
        <end position="25"/>
    </location>
</feature>
<accession>A0A7J6BJN8</accession>
<proteinExistence type="predicted"/>
<feature type="chain" id="PRO_5029474837" description="Secreted protein" evidence="1">
    <location>
        <begin position="26"/>
        <end position="150"/>
    </location>
</feature>
<gene>
    <name evidence="2" type="ORF">AMELA_G00014330</name>
</gene>
<reference evidence="2 3" key="1">
    <citation type="submission" date="2020-02" db="EMBL/GenBank/DDBJ databases">
        <title>A chromosome-scale genome assembly of the black bullhead catfish (Ameiurus melas).</title>
        <authorList>
            <person name="Wen M."/>
            <person name="Zham M."/>
            <person name="Cabau C."/>
            <person name="Klopp C."/>
            <person name="Donnadieu C."/>
            <person name="Roques C."/>
            <person name="Bouchez O."/>
            <person name="Lampietro C."/>
            <person name="Jouanno E."/>
            <person name="Herpin A."/>
            <person name="Louis A."/>
            <person name="Berthelot C."/>
            <person name="Parey E."/>
            <person name="Roest-Crollius H."/>
            <person name="Braasch I."/>
            <person name="Postlethwait J."/>
            <person name="Robinson-Rechavi M."/>
            <person name="Echchiki A."/>
            <person name="Begum T."/>
            <person name="Montfort J."/>
            <person name="Schartl M."/>
            <person name="Bobe J."/>
            <person name="Guiguen Y."/>
        </authorList>
    </citation>
    <scope>NUCLEOTIDE SEQUENCE [LARGE SCALE GENOMIC DNA]</scope>
    <source>
        <strain evidence="2">M_S1</strain>
        <tissue evidence="2">Blood</tissue>
    </source>
</reference>
<evidence type="ECO:0008006" key="4">
    <source>
        <dbReference type="Google" id="ProtNLM"/>
    </source>
</evidence>
<evidence type="ECO:0000313" key="3">
    <source>
        <dbReference type="Proteomes" id="UP000593565"/>
    </source>
</evidence>
<sequence>MLVPWQLQKMHGLLLLGFPAFALHGAPQVHCAISVTVHHRGLAVWEHAVVVTLLCGNACSIQTVHRNAGGLQGMHQRLRILAHGPAILEADVLEETLVVVHGVVGARCGDERYVMRPRVCVWEEPGRGHSSPLLGADRQRADQRNTIIIT</sequence>
<dbReference type="AlphaFoldDB" id="A0A7J6BJN8"/>
<comment type="caution">
    <text evidence="2">The sequence shown here is derived from an EMBL/GenBank/DDBJ whole genome shotgun (WGS) entry which is preliminary data.</text>
</comment>
<organism evidence="2 3">
    <name type="scientific">Ameiurus melas</name>
    <name type="common">Black bullhead</name>
    <name type="synonym">Silurus melas</name>
    <dbReference type="NCBI Taxonomy" id="219545"/>
    <lineage>
        <taxon>Eukaryota</taxon>
        <taxon>Metazoa</taxon>
        <taxon>Chordata</taxon>
        <taxon>Craniata</taxon>
        <taxon>Vertebrata</taxon>
        <taxon>Euteleostomi</taxon>
        <taxon>Actinopterygii</taxon>
        <taxon>Neopterygii</taxon>
        <taxon>Teleostei</taxon>
        <taxon>Ostariophysi</taxon>
        <taxon>Siluriformes</taxon>
        <taxon>Ictaluridae</taxon>
        <taxon>Ameiurus</taxon>
    </lineage>
</organism>
<dbReference type="EMBL" id="JAAGNN010000001">
    <property type="protein sequence ID" value="KAF4094381.1"/>
    <property type="molecule type" value="Genomic_DNA"/>
</dbReference>